<comment type="caution">
    <text evidence="2">The sequence shown here is derived from an EMBL/GenBank/DDBJ whole genome shotgun (WGS) entry which is preliminary data.</text>
</comment>
<protein>
    <recommendedName>
        <fullName evidence="1">Knr4/Smi1-like domain-containing protein</fullName>
    </recommendedName>
</protein>
<sequence length="148" mass="16750">TWWTPSSWTQGSNSRRDHRALTAEAIADAEIELGVRFPDELRALYLEANGVRESEGNAAYLLPLSDLVSTTKSEWAEWEGFRPEFDLKPFIFFGLSTSDEAWGIDWKQPGRVVAFHHHMEGAYEVVGTNIAAVYLSDFTQFKDKFASS</sequence>
<dbReference type="SUPFAM" id="SSF160631">
    <property type="entry name" value="SMI1/KNR4-like"/>
    <property type="match status" value="1"/>
</dbReference>
<dbReference type="Proteomes" id="UP000271137">
    <property type="component" value="Unassembled WGS sequence"/>
</dbReference>
<evidence type="ECO:0000313" key="3">
    <source>
        <dbReference type="Proteomes" id="UP000271137"/>
    </source>
</evidence>
<evidence type="ECO:0000259" key="1">
    <source>
        <dbReference type="SMART" id="SM00860"/>
    </source>
</evidence>
<reference evidence="2 3" key="1">
    <citation type="submission" date="2018-12" db="EMBL/GenBank/DDBJ databases">
        <title>The genome sequences of strain 502.</title>
        <authorList>
            <person name="Gao J."/>
            <person name="Sun J."/>
        </authorList>
    </citation>
    <scope>NUCLEOTIDE SEQUENCE [LARGE SCALE GENOMIC DNA]</scope>
    <source>
        <strain evidence="2 3">502</strain>
    </source>
</reference>
<dbReference type="Pfam" id="PF09346">
    <property type="entry name" value="SMI1_KNR4"/>
    <property type="match status" value="1"/>
</dbReference>
<feature type="domain" description="Knr4/Smi1-like" evidence="1">
    <location>
        <begin position="20"/>
        <end position="144"/>
    </location>
</feature>
<dbReference type="InterPro" id="IPR037883">
    <property type="entry name" value="Knr4/Smi1-like_sf"/>
</dbReference>
<dbReference type="Gene3D" id="3.40.1580.10">
    <property type="entry name" value="SMI1/KNR4-like"/>
    <property type="match status" value="1"/>
</dbReference>
<dbReference type="InterPro" id="IPR018958">
    <property type="entry name" value="Knr4/Smi1-like_dom"/>
</dbReference>
<gene>
    <name evidence="2" type="ORF">EJO66_25860</name>
</gene>
<dbReference type="RefSeq" id="WP_164547906.1">
    <property type="nucleotide sequence ID" value="NZ_RXFQ01000018.1"/>
</dbReference>
<accession>A0ABY0A070</accession>
<evidence type="ECO:0000313" key="2">
    <source>
        <dbReference type="EMBL" id="RSZ30857.1"/>
    </source>
</evidence>
<proteinExistence type="predicted"/>
<dbReference type="EMBL" id="RXFQ01000018">
    <property type="protein sequence ID" value="RSZ30857.1"/>
    <property type="molecule type" value="Genomic_DNA"/>
</dbReference>
<organism evidence="2 3">
    <name type="scientific">Variovorax beijingensis</name>
    <dbReference type="NCBI Taxonomy" id="2496117"/>
    <lineage>
        <taxon>Bacteria</taxon>
        <taxon>Pseudomonadati</taxon>
        <taxon>Pseudomonadota</taxon>
        <taxon>Betaproteobacteria</taxon>
        <taxon>Burkholderiales</taxon>
        <taxon>Comamonadaceae</taxon>
        <taxon>Variovorax</taxon>
    </lineage>
</organism>
<dbReference type="SMART" id="SM00860">
    <property type="entry name" value="SMI1_KNR4"/>
    <property type="match status" value="1"/>
</dbReference>
<keyword evidence="3" id="KW-1185">Reference proteome</keyword>
<name>A0ABY0A070_9BURK</name>
<feature type="non-terminal residue" evidence="2">
    <location>
        <position position="1"/>
    </location>
</feature>